<dbReference type="EMBL" id="MLJW01000431">
    <property type="protein sequence ID" value="OIQ87267.1"/>
    <property type="molecule type" value="Genomic_DNA"/>
</dbReference>
<dbReference type="PROSITE" id="PS50885">
    <property type="entry name" value="HAMP"/>
    <property type="match status" value="1"/>
</dbReference>
<evidence type="ECO:0000259" key="4">
    <source>
        <dbReference type="PROSITE" id="PS50111"/>
    </source>
</evidence>
<keyword evidence="3" id="KW-0812">Transmembrane</keyword>
<evidence type="ECO:0000313" key="6">
    <source>
        <dbReference type="EMBL" id="OIQ87267.1"/>
    </source>
</evidence>
<proteinExistence type="inferred from homology"/>
<accession>A0A1J5RC81</accession>
<dbReference type="InterPro" id="IPR004089">
    <property type="entry name" value="MCPsignal_dom"/>
</dbReference>
<dbReference type="AlphaFoldDB" id="A0A1J5RC81"/>
<protein>
    <submittedName>
        <fullName evidence="6">Putative methyl-accepting chemotaxis protein YoaH</fullName>
    </submittedName>
</protein>
<keyword evidence="3" id="KW-0472">Membrane</keyword>
<comment type="caution">
    <text evidence="6">The sequence shown here is derived from an EMBL/GenBank/DDBJ whole genome shotgun (WGS) entry which is preliminary data.</text>
</comment>
<dbReference type="InterPro" id="IPR003660">
    <property type="entry name" value="HAMP_dom"/>
</dbReference>
<dbReference type="GO" id="GO:0007165">
    <property type="term" value="P:signal transduction"/>
    <property type="evidence" value="ECO:0007669"/>
    <property type="project" value="UniProtKB-KW"/>
</dbReference>
<dbReference type="PROSITE" id="PS50111">
    <property type="entry name" value="CHEMOTAXIS_TRANSDUC_2"/>
    <property type="match status" value="1"/>
</dbReference>
<organism evidence="6">
    <name type="scientific">mine drainage metagenome</name>
    <dbReference type="NCBI Taxonomy" id="410659"/>
    <lineage>
        <taxon>unclassified sequences</taxon>
        <taxon>metagenomes</taxon>
        <taxon>ecological metagenomes</taxon>
    </lineage>
</organism>
<dbReference type="SMART" id="SM00283">
    <property type="entry name" value="MA"/>
    <property type="match status" value="1"/>
</dbReference>
<dbReference type="GO" id="GO:0016020">
    <property type="term" value="C:membrane"/>
    <property type="evidence" value="ECO:0007669"/>
    <property type="project" value="InterPro"/>
</dbReference>
<dbReference type="SMART" id="SM00304">
    <property type="entry name" value="HAMP"/>
    <property type="match status" value="1"/>
</dbReference>
<dbReference type="GO" id="GO:0004888">
    <property type="term" value="F:transmembrane signaling receptor activity"/>
    <property type="evidence" value="ECO:0007669"/>
    <property type="project" value="InterPro"/>
</dbReference>
<keyword evidence="3" id="KW-1133">Transmembrane helix</keyword>
<name>A0A1J5RC81_9ZZZZ</name>
<feature type="transmembrane region" description="Helical" evidence="3">
    <location>
        <begin position="202"/>
        <end position="225"/>
    </location>
</feature>
<reference evidence="6" key="1">
    <citation type="submission" date="2016-10" db="EMBL/GenBank/DDBJ databases">
        <title>Sequence of Gallionella enrichment culture.</title>
        <authorList>
            <person name="Poehlein A."/>
            <person name="Muehling M."/>
            <person name="Daniel R."/>
        </authorList>
    </citation>
    <scope>NUCLEOTIDE SEQUENCE</scope>
</reference>
<keyword evidence="1" id="KW-0807">Transducer</keyword>
<dbReference type="PANTHER" id="PTHR32089">
    <property type="entry name" value="METHYL-ACCEPTING CHEMOTAXIS PROTEIN MCPB"/>
    <property type="match status" value="1"/>
</dbReference>
<feature type="domain" description="Methyl-accepting transducer" evidence="4">
    <location>
        <begin position="320"/>
        <end position="542"/>
    </location>
</feature>
<sequence>MLVGTVAPTLKARRMILRMTIATRIFLAKGLLLLTLAAIGTIAVVTFGSYHSRAEAMRKAADMAVLGERINREVTGAVGDSAGVFSARGTAEIKLYVDGVRRQLGDLAHDVAVWHDSLRPGEQDALYAQVAADAQEFARLRGVILDKAQSDGPATARYIASSKANRENVAALERTVSEVVARNHAQVHVLAGELSGFYRQRVTLMIVVALAGSLLAAAAAAWVVISGVTRPLAVITRAVDRVAGGDVETAVPHLARTDEIGALARALDAFRRQGQDKRALEARQTEQQRQAESERRAMLTRLADQFSERVRSLIQQSGQAAEVMRGNAQGLTATADQTAGQTQTAAAAAGHASGNVETVAAAAEELSASINEIARQVGGSLDLATGAVRQAAQASGMIQTLAAAAAQIGSIVDLINGIASQTNLLALNATIEAARAGEAGKGFAVVAMEVKNLADQTGRSTSEIRTQIEAIQAETGQAVSAVQAIAETIEGLRQISLQVSAAVGQQGAATREISQSAQEASAATGQVSAAIALVNGNAGQTRDAAQGMLQAAGGMADAMSRLDRQVAEFLHGMHGE</sequence>
<dbReference type="Pfam" id="PF00015">
    <property type="entry name" value="MCPsignal"/>
    <property type="match status" value="1"/>
</dbReference>
<dbReference type="GO" id="GO:0006935">
    <property type="term" value="P:chemotaxis"/>
    <property type="evidence" value="ECO:0007669"/>
    <property type="project" value="InterPro"/>
</dbReference>
<dbReference type="Gene3D" id="6.10.340.10">
    <property type="match status" value="1"/>
</dbReference>
<evidence type="ECO:0000256" key="1">
    <source>
        <dbReference type="ARBA" id="ARBA00023224"/>
    </source>
</evidence>
<dbReference type="InterPro" id="IPR004090">
    <property type="entry name" value="Chemotax_Me-accpt_rcpt"/>
</dbReference>
<comment type="similarity">
    <text evidence="2">Belongs to the methyl-accepting chemotaxis (MCP) protein family.</text>
</comment>
<dbReference type="CDD" id="cd06225">
    <property type="entry name" value="HAMP"/>
    <property type="match status" value="1"/>
</dbReference>
<gene>
    <name evidence="6" type="primary">yoaH_14</name>
    <name evidence="6" type="ORF">GALL_308750</name>
</gene>
<dbReference type="SUPFAM" id="SSF58104">
    <property type="entry name" value="Methyl-accepting chemotaxis protein (MCP) signaling domain"/>
    <property type="match status" value="1"/>
</dbReference>
<evidence type="ECO:0000256" key="2">
    <source>
        <dbReference type="ARBA" id="ARBA00029447"/>
    </source>
</evidence>
<feature type="domain" description="HAMP" evidence="5">
    <location>
        <begin position="226"/>
        <end position="279"/>
    </location>
</feature>
<dbReference type="PANTHER" id="PTHR32089:SF112">
    <property type="entry name" value="LYSOZYME-LIKE PROTEIN-RELATED"/>
    <property type="match status" value="1"/>
</dbReference>
<dbReference type="PRINTS" id="PR00260">
    <property type="entry name" value="CHEMTRNSDUCR"/>
</dbReference>
<feature type="transmembrane region" description="Helical" evidence="3">
    <location>
        <begin position="25"/>
        <end position="50"/>
    </location>
</feature>
<evidence type="ECO:0000256" key="3">
    <source>
        <dbReference type="SAM" id="Phobius"/>
    </source>
</evidence>
<evidence type="ECO:0000259" key="5">
    <source>
        <dbReference type="PROSITE" id="PS50885"/>
    </source>
</evidence>
<dbReference type="Gene3D" id="1.10.287.950">
    <property type="entry name" value="Methyl-accepting chemotaxis protein"/>
    <property type="match status" value="1"/>
</dbReference>
<dbReference type="Pfam" id="PF00672">
    <property type="entry name" value="HAMP"/>
    <property type="match status" value="1"/>
</dbReference>